<gene>
    <name evidence="3" type="ORF">CC84DRAFT_1100804</name>
</gene>
<evidence type="ECO:0000259" key="2">
    <source>
        <dbReference type="SMART" id="SM00829"/>
    </source>
</evidence>
<dbReference type="PANTHER" id="PTHR43205:SF7">
    <property type="entry name" value="PROSTAGLANDIN REDUCTASE 1"/>
    <property type="match status" value="1"/>
</dbReference>
<dbReference type="FunFam" id="3.40.50.720:FF:000121">
    <property type="entry name" value="Prostaglandin reductase 2"/>
    <property type="match status" value="1"/>
</dbReference>
<feature type="domain" description="Enoyl reductase (ER)" evidence="2">
    <location>
        <begin position="56"/>
        <end position="346"/>
    </location>
</feature>
<sequence length="354" mass="38926">MVQNKGIIFKEIPTGWPEPGKHLAIEARDFDLEQAPPEGGMTVKTYYASFDPYQRGRMRDPSIKSYSAPFQLGKPITNRTIMKVLKSNSDKYQPGDVVISAGVSAIEEYTALSKEEVQQVRKLENPLNLDPKHFLGALGMPGLTAWSSFYEIGQPKKGETIFISAASGAVGQLVGQLAKHEGLKVVGSVGSDDKLEFITKELGFDAGFNYKKEKPSEALKRLAPNGVDIYYENVGGEQLEAAITAMNDFGRIVACGMISQYNLPPGEQYPIRNLMQVVSKRLTMRGFIVSDANMGPKHYQDHQQKLQKWLANGEFKAKLSVTEGIDNGIDGFLGMLKGANFGKAILQLADLTKE</sequence>
<dbReference type="Proteomes" id="UP000077069">
    <property type="component" value="Unassembled WGS sequence"/>
</dbReference>
<dbReference type="GeneID" id="28758368"/>
<dbReference type="InParanoid" id="A0A177C281"/>
<name>A0A177C281_9PLEO</name>
<protein>
    <submittedName>
        <fullName evidence="3">NAD(P)-binding protein</fullName>
    </submittedName>
</protein>
<evidence type="ECO:0000313" key="4">
    <source>
        <dbReference type="Proteomes" id="UP000077069"/>
    </source>
</evidence>
<dbReference type="Gene3D" id="3.40.50.720">
    <property type="entry name" value="NAD(P)-binding Rossmann-like Domain"/>
    <property type="match status" value="1"/>
</dbReference>
<evidence type="ECO:0000256" key="1">
    <source>
        <dbReference type="ARBA" id="ARBA00023002"/>
    </source>
</evidence>
<dbReference type="GO" id="GO:0016628">
    <property type="term" value="F:oxidoreductase activity, acting on the CH-CH group of donors, NAD or NADP as acceptor"/>
    <property type="evidence" value="ECO:0007669"/>
    <property type="project" value="InterPro"/>
</dbReference>
<dbReference type="Pfam" id="PF16884">
    <property type="entry name" value="ADH_N_2"/>
    <property type="match status" value="1"/>
</dbReference>
<dbReference type="SUPFAM" id="SSF50129">
    <property type="entry name" value="GroES-like"/>
    <property type="match status" value="1"/>
</dbReference>
<dbReference type="Gene3D" id="3.90.180.10">
    <property type="entry name" value="Medium-chain alcohol dehydrogenases, catalytic domain"/>
    <property type="match status" value="1"/>
</dbReference>
<dbReference type="AlphaFoldDB" id="A0A177C281"/>
<accession>A0A177C281</accession>
<dbReference type="EMBL" id="KV441558">
    <property type="protein sequence ID" value="OAG00837.1"/>
    <property type="molecule type" value="Genomic_DNA"/>
</dbReference>
<proteinExistence type="predicted"/>
<dbReference type="InterPro" id="IPR041694">
    <property type="entry name" value="ADH_N_2"/>
</dbReference>
<dbReference type="InterPro" id="IPR036291">
    <property type="entry name" value="NAD(P)-bd_dom_sf"/>
</dbReference>
<dbReference type="CDD" id="cd05288">
    <property type="entry name" value="PGDH"/>
    <property type="match status" value="1"/>
</dbReference>
<dbReference type="SMART" id="SM00829">
    <property type="entry name" value="PKS_ER"/>
    <property type="match status" value="1"/>
</dbReference>
<dbReference type="Pfam" id="PF00107">
    <property type="entry name" value="ADH_zinc_N"/>
    <property type="match status" value="1"/>
</dbReference>
<dbReference type="PANTHER" id="PTHR43205">
    <property type="entry name" value="PROSTAGLANDIN REDUCTASE"/>
    <property type="match status" value="1"/>
</dbReference>
<keyword evidence="4" id="KW-1185">Reference proteome</keyword>
<organism evidence="3 4">
    <name type="scientific">Paraphaeosphaeria sporulosa</name>
    <dbReference type="NCBI Taxonomy" id="1460663"/>
    <lineage>
        <taxon>Eukaryota</taxon>
        <taxon>Fungi</taxon>
        <taxon>Dikarya</taxon>
        <taxon>Ascomycota</taxon>
        <taxon>Pezizomycotina</taxon>
        <taxon>Dothideomycetes</taxon>
        <taxon>Pleosporomycetidae</taxon>
        <taxon>Pleosporales</taxon>
        <taxon>Massarineae</taxon>
        <taxon>Didymosphaeriaceae</taxon>
        <taxon>Paraphaeosphaeria</taxon>
    </lineage>
</organism>
<dbReference type="InterPro" id="IPR011032">
    <property type="entry name" value="GroES-like_sf"/>
</dbReference>
<dbReference type="RefSeq" id="XP_018031202.1">
    <property type="nucleotide sequence ID" value="XM_018174882.1"/>
</dbReference>
<evidence type="ECO:0000313" key="3">
    <source>
        <dbReference type="EMBL" id="OAG00837.1"/>
    </source>
</evidence>
<dbReference type="SUPFAM" id="SSF51735">
    <property type="entry name" value="NAD(P)-binding Rossmann-fold domains"/>
    <property type="match status" value="1"/>
</dbReference>
<keyword evidence="1" id="KW-0560">Oxidoreductase</keyword>
<dbReference type="OrthoDB" id="809632at2759"/>
<dbReference type="InterPro" id="IPR045010">
    <property type="entry name" value="MDR_fam"/>
</dbReference>
<dbReference type="STRING" id="1460663.A0A177C281"/>
<reference evidence="3 4" key="1">
    <citation type="submission" date="2016-05" db="EMBL/GenBank/DDBJ databases">
        <title>Comparative analysis of secretome profiles of manganese(II)-oxidizing ascomycete fungi.</title>
        <authorList>
            <consortium name="DOE Joint Genome Institute"/>
            <person name="Zeiner C.A."/>
            <person name="Purvine S.O."/>
            <person name="Zink E.M."/>
            <person name="Wu S."/>
            <person name="Pasa-Tolic L."/>
            <person name="Chaput D.L."/>
            <person name="Haridas S."/>
            <person name="Grigoriev I.V."/>
            <person name="Santelli C.M."/>
            <person name="Hansel C.M."/>
        </authorList>
    </citation>
    <scope>NUCLEOTIDE SEQUENCE [LARGE SCALE GENOMIC DNA]</scope>
    <source>
        <strain evidence="3 4">AP3s5-JAC2a</strain>
    </source>
</reference>
<dbReference type="InterPro" id="IPR013149">
    <property type="entry name" value="ADH-like_C"/>
</dbReference>
<dbReference type="InterPro" id="IPR020843">
    <property type="entry name" value="ER"/>
</dbReference>